<gene>
    <name evidence="1" type="ORF">GCM10010841_00640</name>
</gene>
<protein>
    <submittedName>
        <fullName evidence="1">Uncharacterized protein</fullName>
    </submittedName>
</protein>
<evidence type="ECO:0000313" key="1">
    <source>
        <dbReference type="EMBL" id="GGL96073.1"/>
    </source>
</evidence>
<name>A0ABQ2GH02_9DEIO</name>
<accession>A0ABQ2GH02</accession>
<sequence>MYTPKVRFRRAGDGRVRGGTGAGSRGAVMFLIMKRRVHEEGEWAGGAYADQRRNKKRTVTL</sequence>
<comment type="caution">
    <text evidence="1">The sequence shown here is derived from an EMBL/GenBank/DDBJ whole genome shotgun (WGS) entry which is preliminary data.</text>
</comment>
<keyword evidence="2" id="KW-1185">Reference proteome</keyword>
<reference evidence="2" key="1">
    <citation type="journal article" date="2019" name="Int. J. Syst. Evol. Microbiol.">
        <title>The Global Catalogue of Microorganisms (GCM) 10K type strain sequencing project: providing services to taxonomists for standard genome sequencing and annotation.</title>
        <authorList>
            <consortium name="The Broad Institute Genomics Platform"/>
            <consortium name="The Broad Institute Genome Sequencing Center for Infectious Disease"/>
            <person name="Wu L."/>
            <person name="Ma J."/>
        </authorList>
    </citation>
    <scope>NUCLEOTIDE SEQUENCE [LARGE SCALE GENOMIC DNA]</scope>
    <source>
        <strain evidence="2">JCM 15443</strain>
    </source>
</reference>
<dbReference type="EMBL" id="BMOM01000001">
    <property type="protein sequence ID" value="GGL96073.1"/>
    <property type="molecule type" value="Genomic_DNA"/>
</dbReference>
<proteinExistence type="predicted"/>
<dbReference type="Proteomes" id="UP000661918">
    <property type="component" value="Unassembled WGS sequence"/>
</dbReference>
<organism evidence="1 2">
    <name type="scientific">Deinococcus aerophilus</name>
    <dbReference type="NCBI Taxonomy" id="522488"/>
    <lineage>
        <taxon>Bacteria</taxon>
        <taxon>Thermotogati</taxon>
        <taxon>Deinococcota</taxon>
        <taxon>Deinococci</taxon>
        <taxon>Deinococcales</taxon>
        <taxon>Deinococcaceae</taxon>
        <taxon>Deinococcus</taxon>
    </lineage>
</organism>
<evidence type="ECO:0000313" key="2">
    <source>
        <dbReference type="Proteomes" id="UP000661918"/>
    </source>
</evidence>